<accession>A0ABR7Q843</accession>
<protein>
    <submittedName>
        <fullName evidence="4">YHYH protein</fullName>
    </submittedName>
</protein>
<organism evidence="4 5">
    <name type="scientific">Kordia aestuariivivens</name>
    <dbReference type="NCBI Taxonomy" id="2759037"/>
    <lineage>
        <taxon>Bacteria</taxon>
        <taxon>Pseudomonadati</taxon>
        <taxon>Bacteroidota</taxon>
        <taxon>Flavobacteriia</taxon>
        <taxon>Flavobacteriales</taxon>
        <taxon>Flavobacteriaceae</taxon>
        <taxon>Kordia</taxon>
    </lineage>
</organism>
<evidence type="ECO:0000256" key="1">
    <source>
        <dbReference type="SAM" id="MobiDB-lite"/>
    </source>
</evidence>
<proteinExistence type="predicted"/>
<feature type="region of interest" description="Disordered" evidence="1">
    <location>
        <begin position="300"/>
        <end position="390"/>
    </location>
</feature>
<dbReference type="RefSeq" id="WP_187561575.1">
    <property type="nucleotide sequence ID" value="NZ_JACGWS010000004.1"/>
</dbReference>
<dbReference type="Proteomes" id="UP000619238">
    <property type="component" value="Unassembled WGS sequence"/>
</dbReference>
<dbReference type="InterPro" id="IPR025924">
    <property type="entry name" value="YHYH_dom"/>
</dbReference>
<keyword evidence="5" id="KW-1185">Reference proteome</keyword>
<dbReference type="SUPFAM" id="SSF47473">
    <property type="entry name" value="EF-hand"/>
    <property type="match status" value="1"/>
</dbReference>
<dbReference type="Pfam" id="PF13202">
    <property type="entry name" value="EF-hand_5"/>
    <property type="match status" value="2"/>
</dbReference>
<comment type="caution">
    <text evidence="4">The sequence shown here is derived from an EMBL/GenBank/DDBJ whole genome shotgun (WGS) entry which is preliminary data.</text>
</comment>
<gene>
    <name evidence="4" type="ORF">H2O64_07540</name>
</gene>
<dbReference type="InterPro" id="IPR002048">
    <property type="entry name" value="EF_hand_dom"/>
</dbReference>
<evidence type="ECO:0000313" key="5">
    <source>
        <dbReference type="Proteomes" id="UP000619238"/>
    </source>
</evidence>
<feature type="domain" description="EF-hand" evidence="3">
    <location>
        <begin position="321"/>
        <end position="356"/>
    </location>
</feature>
<sequence length="390" mass="43240">MKNIISIALLLVTFATFAQETSTNTFSVTDGYECTEMVKYKSEVTISEQGKYRVIKSNAIPQHATGAFPNAGNPNTISPQQKTYKVALRPKKNKKLTSVYSEGMLGQGTPAYVFGVAINGVKMEPTAMEFFINPNTREMNTAWSKEALSTNVDLGDDCNNAHVQPTGEYHYHGTPWGIVKQAEKNSMFLLGWAADGFPIYYKYGYASDTNSELKELRSSYKLKVGNRPDDGITAPNGTYDGTYARDFEYVKGHGDLDEANGRFGKTPEFPKGTYYYVITDSFPSLPRFFVGTPNESFKVGGGMRGRNRGGFSGRNRGGNNRERPSVAEIFEQMDANSDGKLSKKEVKGPLQRDFSKVDTNDDGFISKKELEKAPKPQRRQGGRGQRGGRQ</sequence>
<evidence type="ECO:0000256" key="2">
    <source>
        <dbReference type="SAM" id="SignalP"/>
    </source>
</evidence>
<dbReference type="PROSITE" id="PS00018">
    <property type="entry name" value="EF_HAND_1"/>
    <property type="match status" value="2"/>
</dbReference>
<name>A0ABR7Q843_9FLAO</name>
<dbReference type="Gene3D" id="1.10.238.10">
    <property type="entry name" value="EF-hand"/>
    <property type="match status" value="1"/>
</dbReference>
<keyword evidence="2" id="KW-0732">Signal</keyword>
<dbReference type="InterPro" id="IPR018247">
    <property type="entry name" value="EF_Hand_1_Ca_BS"/>
</dbReference>
<feature type="compositionally biased region" description="Basic residues" evidence="1">
    <location>
        <begin position="375"/>
        <end position="390"/>
    </location>
</feature>
<evidence type="ECO:0000313" key="4">
    <source>
        <dbReference type="EMBL" id="MBC8754521.1"/>
    </source>
</evidence>
<feature type="compositionally biased region" description="Gly residues" evidence="1">
    <location>
        <begin position="300"/>
        <end position="316"/>
    </location>
</feature>
<dbReference type="EMBL" id="JACGWS010000004">
    <property type="protein sequence ID" value="MBC8754521.1"/>
    <property type="molecule type" value="Genomic_DNA"/>
</dbReference>
<feature type="compositionally biased region" description="Basic and acidic residues" evidence="1">
    <location>
        <begin position="353"/>
        <end position="374"/>
    </location>
</feature>
<evidence type="ECO:0000259" key="3">
    <source>
        <dbReference type="PROSITE" id="PS50222"/>
    </source>
</evidence>
<feature type="chain" id="PRO_5045911250" evidence="2">
    <location>
        <begin position="19"/>
        <end position="390"/>
    </location>
</feature>
<reference evidence="4 5" key="1">
    <citation type="submission" date="2020-07" db="EMBL/GenBank/DDBJ databases">
        <title>Description of Kordia aestuariivivens sp. nov., isolated from a tidal flat.</title>
        <authorList>
            <person name="Park S."/>
            <person name="Yoon J.-H."/>
        </authorList>
    </citation>
    <scope>NUCLEOTIDE SEQUENCE [LARGE SCALE GENOMIC DNA]</scope>
    <source>
        <strain evidence="4 5">YSTF-M3</strain>
    </source>
</reference>
<feature type="signal peptide" evidence="2">
    <location>
        <begin position="1"/>
        <end position="18"/>
    </location>
</feature>
<dbReference type="Pfam" id="PF14240">
    <property type="entry name" value="YHYH"/>
    <property type="match status" value="1"/>
</dbReference>
<dbReference type="InterPro" id="IPR011992">
    <property type="entry name" value="EF-hand-dom_pair"/>
</dbReference>
<dbReference type="PROSITE" id="PS50222">
    <property type="entry name" value="EF_HAND_2"/>
    <property type="match status" value="1"/>
</dbReference>